<dbReference type="EMBL" id="FXWJ01000002">
    <property type="protein sequence ID" value="SMQ67001.1"/>
    <property type="molecule type" value="Genomic_DNA"/>
</dbReference>
<dbReference type="InterPro" id="IPR049978">
    <property type="entry name" value="SCO6880-like"/>
</dbReference>
<evidence type="ECO:0000256" key="1">
    <source>
        <dbReference type="SAM" id="Phobius"/>
    </source>
</evidence>
<keyword evidence="1" id="KW-0472">Membrane</keyword>
<name>A0ABY1RBQ3_9MICO</name>
<feature type="domain" description="Type VII secretion system protein EccE" evidence="2">
    <location>
        <begin position="250"/>
        <end position="356"/>
    </location>
</feature>
<dbReference type="InterPro" id="IPR050051">
    <property type="entry name" value="EccE_dom"/>
</dbReference>
<dbReference type="Pfam" id="PF11203">
    <property type="entry name" value="EccE"/>
    <property type="match status" value="1"/>
</dbReference>
<protein>
    <submittedName>
        <fullName evidence="3">Type VII ESX secretion system translocon, EccE</fullName>
    </submittedName>
</protein>
<proteinExistence type="predicted"/>
<dbReference type="RefSeq" id="WP_086473441.1">
    <property type="nucleotide sequence ID" value="NZ_FXWJ01000002.1"/>
</dbReference>
<dbReference type="NCBIfam" id="NF042935">
    <property type="entry name" value="SCO6880_fam"/>
    <property type="match status" value="1"/>
</dbReference>
<dbReference type="Proteomes" id="UP000194464">
    <property type="component" value="Unassembled WGS sequence"/>
</dbReference>
<evidence type="ECO:0000313" key="4">
    <source>
        <dbReference type="Proteomes" id="UP000194464"/>
    </source>
</evidence>
<gene>
    <name evidence="3" type="ORF">SAMN06295909_1406</name>
</gene>
<keyword evidence="1" id="KW-1133">Transmembrane helix</keyword>
<evidence type="ECO:0000259" key="2">
    <source>
        <dbReference type="Pfam" id="PF11203"/>
    </source>
</evidence>
<keyword evidence="1" id="KW-0812">Transmembrane</keyword>
<reference evidence="3 4" key="1">
    <citation type="submission" date="2017-04" db="EMBL/GenBank/DDBJ databases">
        <authorList>
            <person name="Varghese N."/>
            <person name="Submissions S."/>
        </authorList>
    </citation>
    <scope>NUCLEOTIDE SEQUENCE [LARGE SCALE GENOMIC DNA]</scope>
    <source>
        <strain evidence="3 4">VKM Ac-1784</strain>
    </source>
</reference>
<accession>A0ABY1RBQ3</accession>
<sequence length="501" mass="55594">MTNSPPLPRVRFAQRERRGAFLGLSWPQLTVICATAAASVMWLLVDWDGYWRIGVWPAALSIAVGSWTWHRESGLALIWRVLTYAARQHRLQTSFRRDVWDPRKDEPMKIGTKRRGTEGPREVHRYRLPGAHGSLRFVQVPGRGGFILDPKRSLVSFSVDVLSSAWPLLDEGVQQAAYDGFVGWMSGLEAVPGLVDATARIRVDAKPADELARYAAERDQTEPSTVSRAVRAEYDALITAGADRSMQFTNTVTVTCDLRSLRSAIKHSGGGLVGIAAIVTDLVEQMRDSLEAIGVELRNWLDTEAIDEMLALAMNPTSFAAESRSDGQNQLAPVMGIEERWDHVQIDGSVHRTYWIAEWPRSEISVGFLDKLLYSGDATRVLTLSVRPVPTHKALSQVGRAKVDLEVARGLRQRRGMITTREQDREYEDLGEREDDIVDGFTDMEFRGFVTVSAADVDGLTRASASILQAAQPARVTLAAMYFQQAAAFISTAFPTPVGKR</sequence>
<comment type="caution">
    <text evidence="3">The sequence shown here is derived from an EMBL/GenBank/DDBJ whole genome shotgun (WGS) entry which is preliminary data.</text>
</comment>
<feature type="transmembrane region" description="Helical" evidence="1">
    <location>
        <begin position="21"/>
        <end position="44"/>
    </location>
</feature>
<keyword evidence="4" id="KW-1185">Reference proteome</keyword>
<evidence type="ECO:0000313" key="3">
    <source>
        <dbReference type="EMBL" id="SMQ67001.1"/>
    </source>
</evidence>
<organism evidence="3 4">
    <name type="scientific">Plantibacter elymi</name>
    <name type="common">nom. nud.</name>
    <dbReference type="NCBI Taxonomy" id="199708"/>
    <lineage>
        <taxon>Bacteria</taxon>
        <taxon>Bacillati</taxon>
        <taxon>Actinomycetota</taxon>
        <taxon>Actinomycetes</taxon>
        <taxon>Micrococcales</taxon>
        <taxon>Microbacteriaceae</taxon>
        <taxon>Plantibacter</taxon>
    </lineage>
</organism>